<accession>A0ABY0C0W6</accession>
<evidence type="ECO:0000313" key="2">
    <source>
        <dbReference type="Proteomes" id="UP000287410"/>
    </source>
</evidence>
<name>A0ABY0C0W6_9GAMM</name>
<comment type="caution">
    <text evidence="1">The sequence shown here is derived from an EMBL/GenBank/DDBJ whole genome shotgun (WGS) entry which is preliminary data.</text>
</comment>
<dbReference type="RefSeq" id="WP_126787549.1">
    <property type="nucleotide sequence ID" value="NZ_PIPN01000001.1"/>
</dbReference>
<evidence type="ECO:0008006" key="3">
    <source>
        <dbReference type="Google" id="ProtNLM"/>
    </source>
</evidence>
<evidence type="ECO:0000313" key="1">
    <source>
        <dbReference type="EMBL" id="RUO31439.1"/>
    </source>
</evidence>
<organism evidence="1 2">
    <name type="scientific">Aliidiomarina sedimenti</name>
    <dbReference type="NCBI Taxonomy" id="1933879"/>
    <lineage>
        <taxon>Bacteria</taxon>
        <taxon>Pseudomonadati</taxon>
        <taxon>Pseudomonadota</taxon>
        <taxon>Gammaproteobacteria</taxon>
        <taxon>Alteromonadales</taxon>
        <taxon>Idiomarinaceae</taxon>
        <taxon>Aliidiomarina</taxon>
    </lineage>
</organism>
<gene>
    <name evidence="1" type="ORF">CWE12_00085</name>
</gene>
<sequence>MKFTIKILGATAAALSILVVGLLVYSARQNTQPTAELADNVPVSSIRYPFNRPPLALAGVRPFLGRWPRRRPQGYAPLVPLDQPSSPGHQVPAFLWHEPVTSDQSLVASEPAPPEVPAAHQVRILDDNEISQLATIEPPQPTPSERAAPSALMELVESMSSQTLQGYQLEQSLLNSTLPAPATSALTLQQSQSTNQVSLQQQGELNSLALLMLGENNYLEVQQRGSANLIGGIGGETAFQMTGMNGNVSLIQSGSFNQIHGYQQSSDSIIRVQQTGRGNIAIITQR</sequence>
<proteinExistence type="predicted"/>
<dbReference type="Proteomes" id="UP000287410">
    <property type="component" value="Unassembled WGS sequence"/>
</dbReference>
<protein>
    <recommendedName>
        <fullName evidence="3">Auto-transporter adhesin head GIN domain-containing protein</fullName>
    </recommendedName>
</protein>
<keyword evidence="2" id="KW-1185">Reference proteome</keyword>
<dbReference type="EMBL" id="PIPN01000001">
    <property type="protein sequence ID" value="RUO31439.1"/>
    <property type="molecule type" value="Genomic_DNA"/>
</dbReference>
<reference evidence="1 2" key="1">
    <citation type="journal article" date="2018" name="Front. Microbiol.">
        <title>Genome-Based Analysis Reveals the Taxonomy and Diversity of the Family Idiomarinaceae.</title>
        <authorList>
            <person name="Liu Y."/>
            <person name="Lai Q."/>
            <person name="Shao Z."/>
        </authorList>
    </citation>
    <scope>NUCLEOTIDE SEQUENCE [LARGE SCALE GENOMIC DNA]</scope>
    <source>
        <strain evidence="1 2">GBSy1</strain>
    </source>
</reference>